<evidence type="ECO:0000313" key="2">
    <source>
        <dbReference type="WBParaSite" id="ES5_v2.g18704.t1"/>
    </source>
</evidence>
<dbReference type="Proteomes" id="UP000887579">
    <property type="component" value="Unplaced"/>
</dbReference>
<proteinExistence type="predicted"/>
<evidence type="ECO:0000313" key="1">
    <source>
        <dbReference type="Proteomes" id="UP000887579"/>
    </source>
</evidence>
<organism evidence="1 2">
    <name type="scientific">Panagrolaimus sp. ES5</name>
    <dbReference type="NCBI Taxonomy" id="591445"/>
    <lineage>
        <taxon>Eukaryota</taxon>
        <taxon>Metazoa</taxon>
        <taxon>Ecdysozoa</taxon>
        <taxon>Nematoda</taxon>
        <taxon>Chromadorea</taxon>
        <taxon>Rhabditida</taxon>
        <taxon>Tylenchina</taxon>
        <taxon>Panagrolaimomorpha</taxon>
        <taxon>Panagrolaimoidea</taxon>
        <taxon>Panagrolaimidae</taxon>
        <taxon>Panagrolaimus</taxon>
    </lineage>
</organism>
<accession>A0AC34FMZ1</accession>
<dbReference type="WBParaSite" id="ES5_v2.g18704.t1">
    <property type="protein sequence ID" value="ES5_v2.g18704.t1"/>
    <property type="gene ID" value="ES5_v2.g18704"/>
</dbReference>
<protein>
    <submittedName>
        <fullName evidence="2">Uncharacterized protein</fullName>
    </submittedName>
</protein>
<sequence>MSRNLVIGIQFMPSSTVIVVQKYDLTTDEEDIDRIEYDIKKNGKNVREEFFDKIRSKVDLRQVKAISFMFIDYLWFPDFETAYAFRLKCKSFCEINGIFYHFTTASTIQCLYALSSTKTMVQNGQQVTILHLNPIGEIGGTTVIRKNGCYYFYESLTLKKIVYTEEWKTQFLGDSNPTKIIFVENCHNQSSNSSWKKLKEVFKDKTVVISKDYAKHFAKYTAEHVLHVMGEKLDVK</sequence>
<name>A0AC34FMZ1_9BILA</name>
<reference evidence="2" key="1">
    <citation type="submission" date="2022-11" db="UniProtKB">
        <authorList>
            <consortium name="WormBaseParasite"/>
        </authorList>
    </citation>
    <scope>IDENTIFICATION</scope>
</reference>